<reference evidence="8 9" key="1">
    <citation type="submission" date="2024-06" db="EMBL/GenBank/DDBJ databases">
        <title>A chromosome level genome sequence of Diviner's sage (Salvia divinorum).</title>
        <authorList>
            <person name="Ford S.A."/>
            <person name="Ro D.-K."/>
            <person name="Ness R.W."/>
            <person name="Phillips M.A."/>
        </authorList>
    </citation>
    <scope>NUCLEOTIDE SEQUENCE [LARGE SCALE GENOMIC DNA]</scope>
    <source>
        <strain evidence="8">SAF-2024a</strain>
        <tissue evidence="8">Leaf</tissue>
    </source>
</reference>
<feature type="transmembrane region" description="Helical" evidence="6">
    <location>
        <begin position="71"/>
        <end position="90"/>
    </location>
</feature>
<evidence type="ECO:0000256" key="4">
    <source>
        <dbReference type="ARBA" id="ARBA00022989"/>
    </source>
</evidence>
<feature type="transmembrane region" description="Helical" evidence="6">
    <location>
        <begin position="9"/>
        <end position="29"/>
    </location>
</feature>
<feature type="transmembrane region" description="Helical" evidence="6">
    <location>
        <begin position="228"/>
        <end position="252"/>
    </location>
</feature>
<gene>
    <name evidence="8" type="ORF">AAHA92_05994</name>
</gene>
<feature type="transmembrane region" description="Helical" evidence="6">
    <location>
        <begin position="96"/>
        <end position="120"/>
    </location>
</feature>
<comment type="caution">
    <text evidence="8">The sequence shown here is derived from an EMBL/GenBank/DDBJ whole genome shotgun (WGS) entry which is preliminary data.</text>
</comment>
<evidence type="ECO:0000256" key="2">
    <source>
        <dbReference type="ARBA" id="ARBA00007635"/>
    </source>
</evidence>
<evidence type="ECO:0000256" key="5">
    <source>
        <dbReference type="ARBA" id="ARBA00023136"/>
    </source>
</evidence>
<sequence length="349" mass="38321">MGLEYYKPIIVMIGCQLFYAGTNLFVRAALLEEMSSSVFVVYRQFIGFLLMAPFAYFSWKGKDGCCLKWKSFWLIFLLSFVGVTANHNSYYMGMTLVSTSVASAMYNLAPAITFVMAYTMGLEKVGRSWGSFGKIIGTVVCVSGAAVMALLEGPKLLDVAVGVGDDHARLTGCLLVFTSSCCWSFALILQARVNDSYPDYVSMTALMCLMASLQSAIFTIIVAPSINVWILTTPVQIFSCLFAGMTSAITFFAQAWCVARRGPLFSALFQPLCTVIVTLLGYIFLHEDLYLGSVTGGVAVIIGLYIVLWGKAKDNSNSMEEMIKTLEPQIFESCKIDLEEPLLPEKTSN</sequence>
<feature type="transmembrane region" description="Helical" evidence="6">
    <location>
        <begin position="264"/>
        <end position="284"/>
    </location>
</feature>
<evidence type="ECO:0000256" key="1">
    <source>
        <dbReference type="ARBA" id="ARBA00004141"/>
    </source>
</evidence>
<evidence type="ECO:0000256" key="6">
    <source>
        <dbReference type="RuleBase" id="RU363077"/>
    </source>
</evidence>
<keyword evidence="5 6" id="KW-0472">Membrane</keyword>
<keyword evidence="9" id="KW-1185">Reference proteome</keyword>
<evidence type="ECO:0000259" key="7">
    <source>
        <dbReference type="Pfam" id="PF00892"/>
    </source>
</evidence>
<dbReference type="PANTHER" id="PTHR31218">
    <property type="entry name" value="WAT1-RELATED PROTEIN"/>
    <property type="match status" value="1"/>
</dbReference>
<evidence type="ECO:0000313" key="9">
    <source>
        <dbReference type="Proteomes" id="UP001567538"/>
    </source>
</evidence>
<protein>
    <recommendedName>
        <fullName evidence="6">WAT1-related protein</fullName>
    </recommendedName>
</protein>
<dbReference type="InterPro" id="IPR000620">
    <property type="entry name" value="EamA_dom"/>
</dbReference>
<evidence type="ECO:0000256" key="3">
    <source>
        <dbReference type="ARBA" id="ARBA00022692"/>
    </source>
</evidence>
<dbReference type="SUPFAM" id="SSF103481">
    <property type="entry name" value="Multidrug resistance efflux transporter EmrE"/>
    <property type="match status" value="2"/>
</dbReference>
<evidence type="ECO:0000313" key="8">
    <source>
        <dbReference type="EMBL" id="KAL1563539.1"/>
    </source>
</evidence>
<organism evidence="8 9">
    <name type="scientific">Salvia divinorum</name>
    <name type="common">Maria pastora</name>
    <name type="synonym">Diviner's sage</name>
    <dbReference type="NCBI Taxonomy" id="28513"/>
    <lineage>
        <taxon>Eukaryota</taxon>
        <taxon>Viridiplantae</taxon>
        <taxon>Streptophyta</taxon>
        <taxon>Embryophyta</taxon>
        <taxon>Tracheophyta</taxon>
        <taxon>Spermatophyta</taxon>
        <taxon>Magnoliopsida</taxon>
        <taxon>eudicotyledons</taxon>
        <taxon>Gunneridae</taxon>
        <taxon>Pentapetalae</taxon>
        <taxon>asterids</taxon>
        <taxon>lamiids</taxon>
        <taxon>Lamiales</taxon>
        <taxon>Lamiaceae</taxon>
        <taxon>Nepetoideae</taxon>
        <taxon>Mentheae</taxon>
        <taxon>Salviinae</taxon>
        <taxon>Salvia</taxon>
        <taxon>Salvia subgen. Calosphace</taxon>
    </lineage>
</organism>
<dbReference type="Proteomes" id="UP001567538">
    <property type="component" value="Unassembled WGS sequence"/>
</dbReference>
<dbReference type="EMBL" id="JBEAFC010000003">
    <property type="protein sequence ID" value="KAL1563539.1"/>
    <property type="molecule type" value="Genomic_DNA"/>
</dbReference>
<proteinExistence type="inferred from homology"/>
<comment type="subcellular location">
    <subcellularLocation>
        <location evidence="1 6">Membrane</location>
        <topology evidence="1 6">Multi-pass membrane protein</topology>
    </subcellularLocation>
</comment>
<keyword evidence="4 6" id="KW-1133">Transmembrane helix</keyword>
<feature type="domain" description="EamA" evidence="7">
    <location>
        <begin position="9"/>
        <end position="148"/>
    </location>
</feature>
<name>A0ABD1I476_SALDI</name>
<feature type="transmembrane region" description="Helical" evidence="6">
    <location>
        <begin position="200"/>
        <end position="222"/>
    </location>
</feature>
<dbReference type="GO" id="GO:0016020">
    <property type="term" value="C:membrane"/>
    <property type="evidence" value="ECO:0007669"/>
    <property type="project" value="UniProtKB-SubCell"/>
</dbReference>
<dbReference type="InterPro" id="IPR037185">
    <property type="entry name" value="EmrE-like"/>
</dbReference>
<feature type="transmembrane region" description="Helical" evidence="6">
    <location>
        <begin position="41"/>
        <end position="59"/>
    </location>
</feature>
<feature type="transmembrane region" description="Helical" evidence="6">
    <location>
        <begin position="132"/>
        <end position="151"/>
    </location>
</feature>
<keyword evidence="3 6" id="KW-0812">Transmembrane</keyword>
<accession>A0ABD1I476</accession>
<dbReference type="AlphaFoldDB" id="A0ABD1I476"/>
<comment type="similarity">
    <text evidence="2 6">Belongs to the drug/metabolite transporter (DMT) superfamily. Plant drug/metabolite exporter (P-DME) (TC 2.A.7.4) family.</text>
</comment>
<feature type="domain" description="EamA" evidence="7">
    <location>
        <begin position="171"/>
        <end position="308"/>
    </location>
</feature>
<feature type="transmembrane region" description="Helical" evidence="6">
    <location>
        <begin position="167"/>
        <end position="188"/>
    </location>
</feature>
<dbReference type="Pfam" id="PF00892">
    <property type="entry name" value="EamA"/>
    <property type="match status" value="2"/>
</dbReference>
<feature type="transmembrane region" description="Helical" evidence="6">
    <location>
        <begin position="290"/>
        <end position="309"/>
    </location>
</feature>
<dbReference type="InterPro" id="IPR030184">
    <property type="entry name" value="WAT1-related"/>
</dbReference>